<accession>U4TK34</accession>
<dbReference type="SUPFAM" id="SSF53850">
    <property type="entry name" value="Periplasmic binding protein-like II"/>
    <property type="match status" value="1"/>
</dbReference>
<protein>
    <submittedName>
        <fullName evidence="1">Uncharacterized protein</fullName>
    </submittedName>
</protein>
<dbReference type="PANTHER" id="PTHR43649:SF12">
    <property type="entry name" value="DIACETYLCHITOBIOSE BINDING PROTEIN DASA"/>
    <property type="match status" value="1"/>
</dbReference>
<dbReference type="STRING" id="1231336.L248_2227"/>
<dbReference type="eggNOG" id="COG2182">
    <property type="taxonomic scope" value="Bacteria"/>
</dbReference>
<reference evidence="2" key="1">
    <citation type="journal article" date="2013" name="Genome Announc.">
        <title>Whole-Genome Sequencing of Lactobacillus shenzhenensis Strain LY-73T.</title>
        <authorList>
            <person name="Lin Z."/>
            <person name="Liu Z."/>
            <person name="Yang R."/>
            <person name="Zou Y."/>
            <person name="Wan D."/>
            <person name="Chen J."/>
            <person name="Guo M."/>
            <person name="Zhao J."/>
            <person name="Fang C."/>
            <person name="Yang R."/>
            <person name="Liu F."/>
        </authorList>
    </citation>
    <scope>NUCLEOTIDE SEQUENCE [LARGE SCALE GENOMIC DNA]</scope>
    <source>
        <strain evidence="2">LY-73</strain>
    </source>
</reference>
<dbReference type="Gene3D" id="3.40.190.10">
    <property type="entry name" value="Periplasmic binding protein-like II"/>
    <property type="match status" value="1"/>
</dbReference>
<proteinExistence type="predicted"/>
<evidence type="ECO:0000313" key="1">
    <source>
        <dbReference type="EMBL" id="ERL63730.1"/>
    </source>
</evidence>
<keyword evidence="2" id="KW-1185">Reference proteome</keyword>
<sequence>MSALVLTACGSSKSSAGGSDTILVWSSSTGPDGQKIQKTIANYNKTKPKYKLKLVTMSGDTFNSKIATGGKSGKGLPDIAMIASEQMKQYVSQGLVQPWDSYLKGTDVKASNYVKAAWNVGTVNGKQYGVPTDIGTWIMYYNKTLVQKYAPHALDDNIVTYDEIKEAGAKAKADKIYATANDWGMQNYSNIYMQLGGKFVTNGKVDVNNKYSYDAIKLMKSLYDSGYMVPKAQDAMKLFSNNKLIFLPEGTWMIGQLDGLKNVQWGATFTPQVDATHVVNGSGAGQFALMKTKPVQSDAKKKGMVKFFSWLQTNQLEWLKSGVNSPSLKMQDDAEYKKMPQYFLISTKQGQNALRIVTEDGVSYAYSEVDARNWDMITGKAPIESTFKTIQQTVDQKMGQ</sequence>
<dbReference type="AlphaFoldDB" id="U4TK34"/>
<dbReference type="InterPro" id="IPR050490">
    <property type="entry name" value="Bact_solute-bd_prot1"/>
</dbReference>
<evidence type="ECO:0000313" key="2">
    <source>
        <dbReference type="Proteomes" id="UP000030647"/>
    </source>
</evidence>
<organism evidence="1 2">
    <name type="scientific">Schleiferilactobacillus shenzhenensis LY-73</name>
    <dbReference type="NCBI Taxonomy" id="1231336"/>
    <lineage>
        <taxon>Bacteria</taxon>
        <taxon>Bacillati</taxon>
        <taxon>Bacillota</taxon>
        <taxon>Bacilli</taxon>
        <taxon>Lactobacillales</taxon>
        <taxon>Lactobacillaceae</taxon>
        <taxon>Schleiferilactobacillus</taxon>
    </lineage>
</organism>
<gene>
    <name evidence="1" type="ORF">L248_2227</name>
</gene>
<dbReference type="Proteomes" id="UP000030647">
    <property type="component" value="Unassembled WGS sequence"/>
</dbReference>
<dbReference type="HOGENOM" id="CLU_031285_10_0_9"/>
<dbReference type="PANTHER" id="PTHR43649">
    <property type="entry name" value="ARABINOSE-BINDING PROTEIN-RELATED"/>
    <property type="match status" value="1"/>
</dbReference>
<name>U4TK34_9LACO</name>
<dbReference type="InterPro" id="IPR006059">
    <property type="entry name" value="SBP"/>
</dbReference>
<dbReference type="EMBL" id="KI271616">
    <property type="protein sequence ID" value="ERL63730.1"/>
    <property type="molecule type" value="Genomic_DNA"/>
</dbReference>
<dbReference type="Pfam" id="PF13416">
    <property type="entry name" value="SBP_bac_8"/>
    <property type="match status" value="1"/>
</dbReference>